<feature type="region of interest" description="Disordered" evidence="2">
    <location>
        <begin position="273"/>
        <end position="479"/>
    </location>
</feature>
<feature type="compositionally biased region" description="Low complexity" evidence="2">
    <location>
        <begin position="216"/>
        <end position="235"/>
    </location>
</feature>
<feature type="compositionally biased region" description="Low complexity" evidence="2">
    <location>
        <begin position="343"/>
        <end position="360"/>
    </location>
</feature>
<organism evidence="4 5">
    <name type="scientific">Patiria miniata</name>
    <name type="common">Bat star</name>
    <name type="synonym">Asterina miniata</name>
    <dbReference type="NCBI Taxonomy" id="46514"/>
    <lineage>
        <taxon>Eukaryota</taxon>
        <taxon>Metazoa</taxon>
        <taxon>Echinodermata</taxon>
        <taxon>Eleutherozoa</taxon>
        <taxon>Asterozoa</taxon>
        <taxon>Asteroidea</taxon>
        <taxon>Valvatacea</taxon>
        <taxon>Valvatida</taxon>
        <taxon>Asterinidae</taxon>
        <taxon>Patiria</taxon>
    </lineage>
</organism>
<feature type="region of interest" description="Disordered" evidence="2">
    <location>
        <begin position="205"/>
        <end position="242"/>
    </location>
</feature>
<feature type="compositionally biased region" description="Polar residues" evidence="2">
    <location>
        <begin position="369"/>
        <end position="394"/>
    </location>
</feature>
<dbReference type="RefSeq" id="XP_038075740.1">
    <property type="nucleotide sequence ID" value="XM_038219812.1"/>
</dbReference>
<dbReference type="GO" id="GO:0008270">
    <property type="term" value="F:zinc ion binding"/>
    <property type="evidence" value="ECO:0007669"/>
    <property type="project" value="UniProtKB-KW"/>
</dbReference>
<feature type="compositionally biased region" description="Polar residues" evidence="2">
    <location>
        <begin position="287"/>
        <end position="299"/>
    </location>
</feature>
<dbReference type="SMART" id="SM00355">
    <property type="entry name" value="ZnF_C2H2"/>
    <property type="match status" value="2"/>
</dbReference>
<feature type="region of interest" description="Disordered" evidence="2">
    <location>
        <begin position="158"/>
        <end position="178"/>
    </location>
</feature>
<keyword evidence="5" id="KW-1185">Reference proteome</keyword>
<keyword evidence="1" id="KW-0479">Metal-binding</keyword>
<evidence type="ECO:0000313" key="5">
    <source>
        <dbReference type="Proteomes" id="UP000887568"/>
    </source>
</evidence>
<protein>
    <recommendedName>
        <fullName evidence="3">C2H2-type domain-containing protein</fullName>
    </recommendedName>
</protein>
<feature type="compositionally biased region" description="Polar residues" evidence="2">
    <location>
        <begin position="462"/>
        <end position="479"/>
    </location>
</feature>
<dbReference type="AlphaFoldDB" id="A0A914BIL1"/>
<dbReference type="GeneID" id="119743416"/>
<evidence type="ECO:0000313" key="4">
    <source>
        <dbReference type="EnsemblMetazoa" id="XP_038075740.1"/>
    </source>
</evidence>
<reference evidence="4" key="1">
    <citation type="submission" date="2022-11" db="UniProtKB">
        <authorList>
            <consortium name="EnsemblMetazoa"/>
        </authorList>
    </citation>
    <scope>IDENTIFICATION</scope>
</reference>
<feature type="compositionally biased region" description="Low complexity" evidence="2">
    <location>
        <begin position="442"/>
        <end position="452"/>
    </location>
</feature>
<dbReference type="Gene3D" id="3.30.160.60">
    <property type="entry name" value="Classic Zinc Finger"/>
    <property type="match status" value="1"/>
</dbReference>
<dbReference type="EnsemblMetazoa" id="XM_038219812.1">
    <property type="protein sequence ID" value="XP_038075740.1"/>
    <property type="gene ID" value="LOC119743416"/>
</dbReference>
<dbReference type="InterPro" id="IPR013087">
    <property type="entry name" value="Znf_C2H2_type"/>
</dbReference>
<dbReference type="Proteomes" id="UP000887568">
    <property type="component" value="Unplaced"/>
</dbReference>
<evidence type="ECO:0000256" key="2">
    <source>
        <dbReference type="SAM" id="MobiDB-lite"/>
    </source>
</evidence>
<sequence>MMVMTLMNSLIENLLSSFHYTVEDGPTSAYSDSIRLAPPHHQTAAPSDLSEEFMCKECNVVYRSYKSLWQHNKDNHQEKFSCGYCEYSSARMYNIRQHRKRRHPNMPDPFDPNLVDMFPSAYLDDTRLEYPLGDSDEEADHIREPVNKRARYSQNTVSYSDMGDTCSSESPPVASKSLQGSSQAREVHYNTSHAAVYPVSLSNSREAVSHPGLHGRQFQPQRSQAQAQSSRSEAQTVHVTNHTATMPVLPRITSVSGGSLGIHASSVNAGMLHSSTAHSHSSREQQVHNLRTTRNSQENSDPRRDMGRSVTFSGPANMANESGSRQLLPSHRTVSPREDNRMASASCVSSSQRTTSTCTQLKPMHETVSGGTATTPRDAQNVQNKAPQSMSTRGGSEKKWDSQAQSSGPTCIYRPTGLGQRNSGTSSMETRHPTRINSNTEPSRSPRSSPSSNPIRGGSCKGTPSQVQESASQQGARATHSFTTVGGVLDEHRQGVGLTDIQSLLPNFRVKSITERVVQPDGTRYEIQIDGEEIH</sequence>
<feature type="domain" description="C2H2-type" evidence="3">
    <location>
        <begin position="53"/>
        <end position="81"/>
    </location>
</feature>
<dbReference type="PROSITE" id="PS50157">
    <property type="entry name" value="ZINC_FINGER_C2H2_2"/>
    <property type="match status" value="1"/>
</dbReference>
<evidence type="ECO:0000256" key="1">
    <source>
        <dbReference type="PROSITE-ProRule" id="PRU00042"/>
    </source>
</evidence>
<evidence type="ECO:0000259" key="3">
    <source>
        <dbReference type="PROSITE" id="PS50157"/>
    </source>
</evidence>
<dbReference type="OrthoDB" id="6077919at2759"/>
<keyword evidence="1" id="KW-0862">Zinc</keyword>
<feature type="compositionally biased region" description="Polar residues" evidence="2">
    <location>
        <begin position="310"/>
        <end position="327"/>
    </location>
</feature>
<proteinExistence type="predicted"/>
<dbReference type="PROSITE" id="PS00028">
    <property type="entry name" value="ZINC_FINGER_C2H2_1"/>
    <property type="match status" value="1"/>
</dbReference>
<feature type="compositionally biased region" description="Polar residues" evidence="2">
    <location>
        <begin position="419"/>
        <end position="428"/>
    </location>
</feature>
<keyword evidence="1" id="KW-0863">Zinc-finger</keyword>
<accession>A0A914BIL1</accession>
<name>A0A914BIL1_PATMI</name>